<dbReference type="GO" id="GO:0007264">
    <property type="term" value="P:small GTPase-mediated signal transduction"/>
    <property type="evidence" value="ECO:0007669"/>
    <property type="project" value="InterPro"/>
</dbReference>
<gene>
    <name evidence="1" type="ORF">EMCG_00687</name>
</gene>
<evidence type="ECO:0000313" key="2">
    <source>
        <dbReference type="Proteomes" id="UP000034164"/>
    </source>
</evidence>
<protein>
    <recommendedName>
        <fullName evidence="3">Ras-GEF domain-containing protein</fullName>
    </recommendedName>
</protein>
<evidence type="ECO:0000313" key="1">
    <source>
        <dbReference type="EMBL" id="KKZ60401.1"/>
    </source>
</evidence>
<dbReference type="Gene3D" id="1.10.840.10">
    <property type="entry name" value="Ras guanine-nucleotide exchange factors catalytic domain"/>
    <property type="match status" value="1"/>
</dbReference>
<comment type="caution">
    <text evidence="1">The sequence shown here is derived from an EMBL/GenBank/DDBJ whole genome shotgun (WGS) entry which is preliminary data.</text>
</comment>
<dbReference type="VEuPathDB" id="FungiDB:EMCG_00687"/>
<accession>A0A0G2J6X4</accession>
<reference evidence="2" key="1">
    <citation type="journal article" date="2015" name="PLoS Genet.">
        <title>The dynamic genome and transcriptome of the human fungal pathogen Blastomyces and close relative Emmonsia.</title>
        <authorList>
            <person name="Munoz J.F."/>
            <person name="Gauthier G.M."/>
            <person name="Desjardins C.A."/>
            <person name="Gallo J.E."/>
            <person name="Holder J."/>
            <person name="Sullivan T.D."/>
            <person name="Marty A.J."/>
            <person name="Carmen J.C."/>
            <person name="Chen Z."/>
            <person name="Ding L."/>
            <person name="Gujja S."/>
            <person name="Magrini V."/>
            <person name="Misas E."/>
            <person name="Mitreva M."/>
            <person name="Priest M."/>
            <person name="Saif S."/>
            <person name="Whiston E.A."/>
            <person name="Young S."/>
            <person name="Zeng Q."/>
            <person name="Goldman W.E."/>
            <person name="Mardis E.R."/>
            <person name="Taylor J.W."/>
            <person name="McEwen J.G."/>
            <person name="Clay O.K."/>
            <person name="Klein B.S."/>
            <person name="Cuomo C.A."/>
        </authorList>
    </citation>
    <scope>NUCLEOTIDE SEQUENCE [LARGE SCALE GENOMIC DNA]</scope>
    <source>
        <strain evidence="2">UAMH 3008</strain>
    </source>
</reference>
<organism evidence="1 2">
    <name type="scientific">[Emmonsia] crescens</name>
    <dbReference type="NCBI Taxonomy" id="73230"/>
    <lineage>
        <taxon>Eukaryota</taxon>
        <taxon>Fungi</taxon>
        <taxon>Dikarya</taxon>
        <taxon>Ascomycota</taxon>
        <taxon>Pezizomycotina</taxon>
        <taxon>Eurotiomycetes</taxon>
        <taxon>Eurotiomycetidae</taxon>
        <taxon>Onygenales</taxon>
        <taxon>Ajellomycetaceae</taxon>
        <taxon>Emergomyces</taxon>
    </lineage>
</organism>
<dbReference type="Proteomes" id="UP000034164">
    <property type="component" value="Unassembled WGS sequence"/>
</dbReference>
<dbReference type="InterPro" id="IPR036964">
    <property type="entry name" value="RASGEF_cat_dom_sf"/>
</dbReference>
<dbReference type="GO" id="GO:0005085">
    <property type="term" value="F:guanyl-nucleotide exchange factor activity"/>
    <property type="evidence" value="ECO:0007669"/>
    <property type="project" value="InterPro"/>
</dbReference>
<proteinExistence type="predicted"/>
<name>A0A0G2J6X4_9EURO</name>
<dbReference type="EMBL" id="LCZI01001536">
    <property type="protein sequence ID" value="KKZ60401.1"/>
    <property type="molecule type" value="Genomic_DNA"/>
</dbReference>
<evidence type="ECO:0008006" key="3">
    <source>
        <dbReference type="Google" id="ProtNLM"/>
    </source>
</evidence>
<dbReference type="OrthoDB" id="4312812at2759"/>
<dbReference type="AlphaFoldDB" id="A0A0G2J6X4"/>
<sequence>MAQFPGDNRMPFLWQGSQLFDTLVEDDLVQVYPADAMESTGYSGASPATHDSPGSVVYRPPPISQSPFNVELKPPRFDVQWRWWEDEASFILRAFTVEAIKRLVQFRLYHDDNLPRSILRSRDANAVTAFLNSLLPSNDGPIVAQLTHYDRVDKLLSLCRSKDSEARPWSWLPTTPFSDLGYETIARDVNEESYLQFKAVRFEDWVHYSLGYPTPSVEWFLVQHSQFSSYLIDYFNECPDQAHKYVEVEKHLRLGSPFAHQAVLCCLKSKGIVESDGAPLSTHKLMQFLTIPIQNLFTTQQNGLILMLKKLVVLKIRFNRIYHQGSDINWDSHFEAESPLLDEFFEASSPRTLARSLTHSDDREFTGLCLRSFVTEDSKFHQLTANWDDLCTVTEECSLAYPDLVDYFKNCVQDLYNRRNYYSATAILHGLQKANPQRFSFNLLFPTPNATLHSSAGFPLNFFDLLDSANNYGSYRKLLQSRPGLPFLAPHAREYQSHGEQGLAGIFPLPDL</sequence>